<comment type="subcellular location">
    <subcellularLocation>
        <location evidence="1">Peroxisome</location>
    </subcellularLocation>
</comment>
<dbReference type="STRING" id="7375.A0A0L0BV07"/>
<comment type="caution">
    <text evidence="6">The sequence shown here is derived from an EMBL/GenBank/DDBJ whole genome shotgun (WGS) entry which is preliminary data.</text>
</comment>
<keyword evidence="7" id="KW-1185">Reference proteome</keyword>
<gene>
    <name evidence="6" type="ORF">FF38_10459</name>
</gene>
<dbReference type="PROSITE" id="PS00455">
    <property type="entry name" value="AMP_BINDING"/>
    <property type="match status" value="1"/>
</dbReference>
<dbReference type="GO" id="GO:0004467">
    <property type="term" value="F:long-chain fatty acid-CoA ligase activity"/>
    <property type="evidence" value="ECO:0007669"/>
    <property type="project" value="TreeGrafter"/>
</dbReference>
<evidence type="ECO:0008006" key="8">
    <source>
        <dbReference type="Google" id="ProtNLM"/>
    </source>
</evidence>
<accession>A0A0L0BV07</accession>
<evidence type="ECO:0000256" key="2">
    <source>
        <dbReference type="ARBA" id="ARBA00006432"/>
    </source>
</evidence>
<dbReference type="Gene3D" id="3.40.50.12780">
    <property type="entry name" value="N-terminal domain of ligase-like"/>
    <property type="match status" value="1"/>
</dbReference>
<name>A0A0L0BV07_LUCCU</name>
<dbReference type="PANTHER" id="PTHR24096">
    <property type="entry name" value="LONG-CHAIN-FATTY-ACID--COA LIGASE"/>
    <property type="match status" value="1"/>
</dbReference>
<keyword evidence="3" id="KW-0576">Peroxisome</keyword>
<dbReference type="InterPro" id="IPR020845">
    <property type="entry name" value="AMP-binding_CS"/>
</dbReference>
<dbReference type="InterPro" id="IPR025110">
    <property type="entry name" value="AMP-bd_C"/>
</dbReference>
<evidence type="ECO:0000313" key="6">
    <source>
        <dbReference type="EMBL" id="KNC23069.1"/>
    </source>
</evidence>
<comment type="similarity">
    <text evidence="2">Belongs to the ATP-dependent AMP-binding enzyme family.</text>
</comment>
<dbReference type="InterPro" id="IPR042099">
    <property type="entry name" value="ANL_N_sf"/>
</dbReference>
<feature type="domain" description="AMP-dependent synthetase/ligase" evidence="4">
    <location>
        <begin position="53"/>
        <end position="399"/>
    </location>
</feature>
<protein>
    <recommendedName>
        <fullName evidence="8">Luciferin 4-monooxygenase</fullName>
    </recommendedName>
</protein>
<dbReference type="OrthoDB" id="10253869at2759"/>
<dbReference type="SUPFAM" id="SSF56801">
    <property type="entry name" value="Acetyl-CoA synthetase-like"/>
    <property type="match status" value="1"/>
</dbReference>
<feature type="domain" description="AMP-binding enzyme C-terminal" evidence="5">
    <location>
        <begin position="450"/>
        <end position="526"/>
    </location>
</feature>
<organism evidence="6 7">
    <name type="scientific">Lucilia cuprina</name>
    <name type="common">Green bottle fly</name>
    <name type="synonym">Australian sheep blowfly</name>
    <dbReference type="NCBI Taxonomy" id="7375"/>
    <lineage>
        <taxon>Eukaryota</taxon>
        <taxon>Metazoa</taxon>
        <taxon>Ecdysozoa</taxon>
        <taxon>Arthropoda</taxon>
        <taxon>Hexapoda</taxon>
        <taxon>Insecta</taxon>
        <taxon>Pterygota</taxon>
        <taxon>Neoptera</taxon>
        <taxon>Endopterygota</taxon>
        <taxon>Diptera</taxon>
        <taxon>Brachycera</taxon>
        <taxon>Muscomorpha</taxon>
        <taxon>Oestroidea</taxon>
        <taxon>Calliphoridae</taxon>
        <taxon>Luciliinae</taxon>
        <taxon>Lucilia</taxon>
    </lineage>
</organism>
<dbReference type="Gene3D" id="3.30.300.30">
    <property type="match status" value="1"/>
</dbReference>
<dbReference type="Pfam" id="PF00501">
    <property type="entry name" value="AMP-binding"/>
    <property type="match status" value="1"/>
</dbReference>
<evidence type="ECO:0000259" key="5">
    <source>
        <dbReference type="Pfam" id="PF13193"/>
    </source>
</evidence>
<evidence type="ECO:0000313" key="7">
    <source>
        <dbReference type="Proteomes" id="UP000037069"/>
    </source>
</evidence>
<evidence type="ECO:0000259" key="4">
    <source>
        <dbReference type="Pfam" id="PF00501"/>
    </source>
</evidence>
<dbReference type="OMA" id="PFHAVNM"/>
<dbReference type="Pfam" id="PF13193">
    <property type="entry name" value="AMP-binding_C"/>
    <property type="match status" value="1"/>
</dbReference>
<reference evidence="6 7" key="1">
    <citation type="journal article" date="2015" name="Nat. Commun.">
        <title>Lucilia cuprina genome unlocks parasitic fly biology to underpin future interventions.</title>
        <authorList>
            <person name="Anstead C.A."/>
            <person name="Korhonen P.K."/>
            <person name="Young N.D."/>
            <person name="Hall R.S."/>
            <person name="Jex A.R."/>
            <person name="Murali S.C."/>
            <person name="Hughes D.S."/>
            <person name="Lee S.F."/>
            <person name="Perry T."/>
            <person name="Stroehlein A.J."/>
            <person name="Ansell B.R."/>
            <person name="Breugelmans B."/>
            <person name="Hofmann A."/>
            <person name="Qu J."/>
            <person name="Dugan S."/>
            <person name="Lee S.L."/>
            <person name="Chao H."/>
            <person name="Dinh H."/>
            <person name="Han Y."/>
            <person name="Doddapaneni H.V."/>
            <person name="Worley K.C."/>
            <person name="Muzny D.M."/>
            <person name="Ioannidis P."/>
            <person name="Waterhouse R.M."/>
            <person name="Zdobnov E.M."/>
            <person name="James P.J."/>
            <person name="Bagnall N.H."/>
            <person name="Kotze A.C."/>
            <person name="Gibbs R.A."/>
            <person name="Richards S."/>
            <person name="Batterham P."/>
            <person name="Gasser R.B."/>
        </authorList>
    </citation>
    <scope>NUCLEOTIDE SEQUENCE [LARGE SCALE GENOMIC DNA]</scope>
    <source>
        <strain evidence="6 7">LS</strain>
        <tissue evidence="6">Full body</tissue>
    </source>
</reference>
<dbReference type="GO" id="GO:0005777">
    <property type="term" value="C:peroxisome"/>
    <property type="evidence" value="ECO:0007669"/>
    <property type="project" value="UniProtKB-SubCell"/>
</dbReference>
<dbReference type="InterPro" id="IPR045851">
    <property type="entry name" value="AMP-bd_C_sf"/>
</dbReference>
<dbReference type="PANTHER" id="PTHR24096:SF353">
    <property type="entry name" value="GH16244P-RELATED"/>
    <property type="match status" value="1"/>
</dbReference>
<dbReference type="EMBL" id="JRES01001419">
    <property type="protein sequence ID" value="KNC23069.1"/>
    <property type="molecule type" value="Genomic_DNA"/>
</dbReference>
<dbReference type="FunFam" id="3.30.300.30:FF:000007">
    <property type="entry name" value="4-coumarate--CoA ligase 2"/>
    <property type="match status" value="1"/>
</dbReference>
<evidence type="ECO:0000256" key="1">
    <source>
        <dbReference type="ARBA" id="ARBA00004275"/>
    </source>
</evidence>
<dbReference type="GO" id="GO:0046949">
    <property type="term" value="P:fatty-acyl-CoA biosynthetic process"/>
    <property type="evidence" value="ECO:0007669"/>
    <property type="project" value="TreeGrafter"/>
</dbReference>
<dbReference type="FunFam" id="3.40.50.12780:FF:000025">
    <property type="entry name" value="luciferin 4-monooxygenase"/>
    <property type="match status" value="1"/>
</dbReference>
<dbReference type="AlphaFoldDB" id="A0A0L0BV07"/>
<dbReference type="InterPro" id="IPR000873">
    <property type="entry name" value="AMP-dep_synth/lig_dom"/>
</dbReference>
<proteinExistence type="inferred from homology"/>
<sequence length="546" mass="60798">MVSIVKKTIYHEAEKIWSGIKTKPEYGEKDSIGKVIFESLQRDPEGIGQISHTTGKELTNKEILLLSIRVAQHLEDLNIKQGEIVGICAANTDYLACLVFGCLFRGLVISTLDTSFDKGTNADGIKHIYSITKPKLMFCDGVIYNKIKDAFEECNLQSTVIYTINDYLEEVPKLSDFLKETQRENDFKCVELADGFNQLAAILCSSGTTGLPKGVCITHCGILNQIYGLTPTKGRFLCFSTLYWISGVIGLLIATARNITRIICAQPYTPECFIDIVKKYKVTISLGPPSQMGLLLSTSKLQQNDLDSLEFIYIGGSAVPISLVDKLRTFTKKAIIYVVYGQTENCANVSGGIACENFNCGQLVPNVEIKIINENSHNLGPGEVGEICTRSSWHWPGYYGNPEATADTYDSEKWIHSGDLGYFNDKGELFIVDRIKDILKYNNFHFYPTEIETVILELNDIVEVCVFGVADLIYTHLPAAAIVKSKGSNITGIQIYQHVYQRMVDFKNLRGGVYFLNELPKTATGKVLRSKVAELCKNIKNELLNN</sequence>
<evidence type="ECO:0000256" key="3">
    <source>
        <dbReference type="ARBA" id="ARBA00023140"/>
    </source>
</evidence>
<dbReference type="Proteomes" id="UP000037069">
    <property type="component" value="Unassembled WGS sequence"/>
</dbReference>